<protein>
    <recommendedName>
        <fullName evidence="4">Lipoprotein</fullName>
    </recommendedName>
</protein>
<dbReference type="Proteomes" id="UP001163203">
    <property type="component" value="Chromosome"/>
</dbReference>
<evidence type="ECO:0000313" key="2">
    <source>
        <dbReference type="EMBL" id="WAL67837.1"/>
    </source>
</evidence>
<evidence type="ECO:0008006" key="4">
    <source>
        <dbReference type="Google" id="ProtNLM"/>
    </source>
</evidence>
<feature type="chain" id="PRO_5046369010" description="Lipoprotein" evidence="1">
    <location>
        <begin position="19"/>
        <end position="178"/>
    </location>
</feature>
<feature type="signal peptide" evidence="1">
    <location>
        <begin position="1"/>
        <end position="18"/>
    </location>
</feature>
<proteinExistence type="predicted"/>
<dbReference type="RefSeq" id="WP_268757932.1">
    <property type="nucleotide sequence ID" value="NZ_CP113836.1"/>
</dbReference>
<keyword evidence="1" id="KW-0732">Signal</keyword>
<dbReference type="PROSITE" id="PS51257">
    <property type="entry name" value="PROKAR_LIPOPROTEIN"/>
    <property type="match status" value="1"/>
</dbReference>
<evidence type="ECO:0000256" key="1">
    <source>
        <dbReference type="SAM" id="SignalP"/>
    </source>
</evidence>
<keyword evidence="3" id="KW-1185">Reference proteome</keyword>
<accession>A0ABY7B9B9</accession>
<evidence type="ECO:0000313" key="3">
    <source>
        <dbReference type="Proteomes" id="UP001163203"/>
    </source>
</evidence>
<dbReference type="EMBL" id="CP113836">
    <property type="protein sequence ID" value="WAL67837.1"/>
    <property type="molecule type" value="Genomic_DNA"/>
</dbReference>
<gene>
    <name evidence="2" type="ORF">ORV05_08720</name>
</gene>
<name>A0ABY7B9B9_9PSEU</name>
<sequence>MKLWAACAAASMCVIAVAGCGASGQQLKYGEQATVKAVRGGTIGVTVLGIEAGRNSDLSELSNPSQYAGETPYYLHYRLTKTDLVETTTDFVVTDGKNELTHLTVMGSLDATADPDHPLSYHQFSKCVQADSDEFRKLAKGGSVEGCSIYLPEHGAGAPTTVEWGARDGKEPEVTWNR</sequence>
<organism evidence="2 3">
    <name type="scientific">Amycolatopsis cynarae</name>
    <dbReference type="NCBI Taxonomy" id="2995223"/>
    <lineage>
        <taxon>Bacteria</taxon>
        <taxon>Bacillati</taxon>
        <taxon>Actinomycetota</taxon>
        <taxon>Actinomycetes</taxon>
        <taxon>Pseudonocardiales</taxon>
        <taxon>Pseudonocardiaceae</taxon>
        <taxon>Amycolatopsis</taxon>
    </lineage>
</organism>
<reference evidence="2" key="1">
    <citation type="submission" date="2022-11" db="EMBL/GenBank/DDBJ databases">
        <authorList>
            <person name="Mo P."/>
        </authorList>
    </citation>
    <scope>NUCLEOTIDE SEQUENCE</scope>
    <source>
        <strain evidence="2">HUAS 11-8</strain>
    </source>
</reference>